<evidence type="ECO:0000313" key="1">
    <source>
        <dbReference type="EMBL" id="MEJ7139545.1"/>
    </source>
</evidence>
<gene>
    <name evidence="1" type="ORF">RV045_14055</name>
</gene>
<keyword evidence="2" id="KW-1185">Reference proteome</keyword>
<evidence type="ECO:0000313" key="2">
    <source>
        <dbReference type="Proteomes" id="UP001364695"/>
    </source>
</evidence>
<proteinExistence type="predicted"/>
<organism evidence="1 2">
    <name type="scientific">Amphibiibacter pelophylacis</name>
    <dbReference type="NCBI Taxonomy" id="1799477"/>
    <lineage>
        <taxon>Bacteria</taxon>
        <taxon>Pseudomonadati</taxon>
        <taxon>Pseudomonadota</taxon>
        <taxon>Betaproteobacteria</taxon>
        <taxon>Burkholderiales</taxon>
        <taxon>Sphaerotilaceae</taxon>
        <taxon>Amphibiibacter</taxon>
    </lineage>
</organism>
<name>A0ACC6P5Q7_9BURK</name>
<comment type="caution">
    <text evidence="1">The sequence shown here is derived from an EMBL/GenBank/DDBJ whole genome shotgun (WGS) entry which is preliminary data.</text>
</comment>
<sequence length="366" mass="40700">MSKTVIDGIIKDWGERLHYAPIKGSKGRNIRSGGSTKPAKPAPPSGPATKEKVARTAKKTAEVMVKISGGGKNMKHIKAHMDYISRNGEVEIEDENGDIHQGMEAVRDVRDSWAKGKIGIPYEGEKRKEAFNIVLSMPPGTDRQAVKDAAREFAKQEFGNHQYVFAAHDDEKHPHVHLAVKAVGNDGIRLNPRKGDLQFWREQFAEKLREQGIEANATPRRARGVVQKAEKQAVRHIDAEFEQGKRQEPARVTRAKRQDAEAEVKTGKKRANPAQDNISAARKDTQKAYGQIARALATGEAEDKQIALDIVRLVQTMPPVVTKHEALVQSLRSKNGKTAEREAEPQRPQPQRQEQGRATPGDEKTR</sequence>
<dbReference type="EMBL" id="JAWDIE010000033">
    <property type="protein sequence ID" value="MEJ7139545.1"/>
    <property type="molecule type" value="Genomic_DNA"/>
</dbReference>
<accession>A0ACC6P5Q7</accession>
<dbReference type="Proteomes" id="UP001364695">
    <property type="component" value="Unassembled WGS sequence"/>
</dbReference>
<protein>
    <submittedName>
        <fullName evidence="1">Relaxase/mobilization nuclease domain-containing protein</fullName>
    </submittedName>
</protein>
<reference evidence="1" key="1">
    <citation type="submission" date="2023-10" db="EMBL/GenBank/DDBJ databases">
        <title>Amphibacter perezi, gen. nov., sp. nov. a novel taxa of the family Comamonadaceae, class Betaproteobacteria isolated from the skin microbiota of Pelophylax perezi from different populations.</title>
        <authorList>
            <person name="Costa S."/>
            <person name="Proenca D.N."/>
            <person name="Lopes I."/>
            <person name="Morais P.V."/>
        </authorList>
    </citation>
    <scope>NUCLEOTIDE SEQUENCE</scope>
    <source>
        <strain evidence="1">SL12-8</strain>
    </source>
</reference>